<dbReference type="SUPFAM" id="SSF52172">
    <property type="entry name" value="CheY-like"/>
    <property type="match status" value="1"/>
</dbReference>
<dbReference type="InterPro" id="IPR011006">
    <property type="entry name" value="CheY-like_superfamily"/>
</dbReference>
<evidence type="ECO:0000313" key="14">
    <source>
        <dbReference type="Proteomes" id="UP000231092"/>
    </source>
</evidence>
<evidence type="ECO:0000256" key="9">
    <source>
        <dbReference type="ARBA" id="ARBA00024867"/>
    </source>
</evidence>
<dbReference type="InterPro" id="IPR001789">
    <property type="entry name" value="Sig_transdc_resp-reg_receiver"/>
</dbReference>
<sequence>MGYKVLVADDEYIIRRGIISFLRQYSDFELAAEAEDGEMALELAKDISPDVYFVDINMPFLNGLQFIKSLREINPRAVVVIITGYDRFEYAREALKLGVFEYLLKPLMEGPFDEMMQRVRERLQREESEDKYLIWAKSMLAQNRTYLASNFWQRALEGHYTKEEIRERSQYLNLLLPEPFAITVVSLEYHKMEDVKSTWNEDLLFFVAENIANEMFHGLVNPNSCQDRHGNLVVISKTVAPEAAEEQTETYCHMLESQLPVRCIVMQVTGDDYGALAETYETAVSRLKELETGSSVIKDVKLYIEDNYSREDFSFQDAAGHVNLSVPHLSRMFRREMGVTFIDYLTSVRIRKAIELLHSGELKIYEIAELTGYANQHYFSNVFKKNLGVSPAEYRRLIKNDNQTSSMQ</sequence>
<dbReference type="Gene3D" id="3.40.50.2300">
    <property type="match status" value="1"/>
</dbReference>
<evidence type="ECO:0000256" key="1">
    <source>
        <dbReference type="ARBA" id="ARBA00004496"/>
    </source>
</evidence>
<dbReference type="GO" id="GO:0043565">
    <property type="term" value="F:sequence-specific DNA binding"/>
    <property type="evidence" value="ECO:0007669"/>
    <property type="project" value="InterPro"/>
</dbReference>
<evidence type="ECO:0000256" key="4">
    <source>
        <dbReference type="ARBA" id="ARBA00022553"/>
    </source>
</evidence>
<evidence type="ECO:0000256" key="3">
    <source>
        <dbReference type="ARBA" id="ARBA00022490"/>
    </source>
</evidence>
<name>A0A2M8Z2P5_9FIRM</name>
<comment type="function">
    <text evidence="9">May play the central regulatory role in sporulation. It may be an element of the effector pathway responsible for the activation of sporulation genes in response to nutritional stress. Spo0A may act in concert with spo0H (a sigma factor) to control the expression of some genes that are critical to the sporulation process.</text>
</comment>
<feature type="domain" description="Response regulatory" evidence="12">
    <location>
        <begin position="4"/>
        <end position="120"/>
    </location>
</feature>
<keyword evidence="5" id="KW-0902">Two-component regulatory system</keyword>
<evidence type="ECO:0000256" key="6">
    <source>
        <dbReference type="ARBA" id="ARBA00023015"/>
    </source>
</evidence>
<dbReference type="AlphaFoldDB" id="A0A2M8Z2P5"/>
<dbReference type="GO" id="GO:0003700">
    <property type="term" value="F:DNA-binding transcription factor activity"/>
    <property type="evidence" value="ECO:0007669"/>
    <property type="project" value="InterPro"/>
</dbReference>
<dbReference type="PANTHER" id="PTHR42713:SF3">
    <property type="entry name" value="TRANSCRIPTIONAL REGULATORY PROTEIN HPTR"/>
    <property type="match status" value="1"/>
</dbReference>
<gene>
    <name evidence="13" type="ORF">H171_1200</name>
</gene>
<dbReference type="PANTHER" id="PTHR42713">
    <property type="entry name" value="HISTIDINE KINASE-RELATED"/>
    <property type="match status" value="1"/>
</dbReference>
<dbReference type="SMART" id="SM00448">
    <property type="entry name" value="REC"/>
    <property type="match status" value="1"/>
</dbReference>
<keyword evidence="8" id="KW-0804">Transcription</keyword>
<comment type="caution">
    <text evidence="13">The sequence shown here is derived from an EMBL/GenBank/DDBJ whole genome shotgun (WGS) entry which is preliminary data.</text>
</comment>
<dbReference type="SUPFAM" id="SSF46689">
    <property type="entry name" value="Homeodomain-like"/>
    <property type="match status" value="2"/>
</dbReference>
<dbReference type="InterPro" id="IPR018060">
    <property type="entry name" value="HTH_AraC"/>
</dbReference>
<dbReference type="Pfam" id="PF12833">
    <property type="entry name" value="HTH_18"/>
    <property type="match status" value="1"/>
</dbReference>
<dbReference type="Pfam" id="PF00072">
    <property type="entry name" value="Response_reg"/>
    <property type="match status" value="1"/>
</dbReference>
<dbReference type="InterPro" id="IPR009057">
    <property type="entry name" value="Homeodomain-like_sf"/>
</dbReference>
<protein>
    <recommendedName>
        <fullName evidence="2">Stage 0 sporulation protein A homolog</fullName>
    </recommendedName>
</protein>
<dbReference type="Gene3D" id="1.10.10.60">
    <property type="entry name" value="Homeodomain-like"/>
    <property type="match status" value="2"/>
</dbReference>
<accession>A0A2M8Z2P5</accession>
<dbReference type="SMART" id="SM00342">
    <property type="entry name" value="HTH_ARAC"/>
    <property type="match status" value="1"/>
</dbReference>
<keyword evidence="4 10" id="KW-0597">Phosphoprotein</keyword>
<keyword evidence="7" id="KW-0238">DNA-binding</keyword>
<dbReference type="EMBL" id="PGET01000001">
    <property type="protein sequence ID" value="PJJ27726.1"/>
    <property type="molecule type" value="Genomic_DNA"/>
</dbReference>
<dbReference type="OrthoDB" id="9794370at2"/>
<evidence type="ECO:0000256" key="7">
    <source>
        <dbReference type="ARBA" id="ARBA00023125"/>
    </source>
</evidence>
<comment type="subcellular location">
    <subcellularLocation>
        <location evidence="1">Cytoplasm</location>
    </subcellularLocation>
</comment>
<dbReference type="Proteomes" id="UP000231092">
    <property type="component" value="Unassembled WGS sequence"/>
</dbReference>
<dbReference type="InterPro" id="IPR018062">
    <property type="entry name" value="HTH_AraC-typ_CS"/>
</dbReference>
<dbReference type="PROSITE" id="PS01124">
    <property type="entry name" value="HTH_ARAC_FAMILY_2"/>
    <property type="match status" value="1"/>
</dbReference>
<evidence type="ECO:0000256" key="2">
    <source>
        <dbReference type="ARBA" id="ARBA00018672"/>
    </source>
</evidence>
<dbReference type="InterPro" id="IPR020449">
    <property type="entry name" value="Tscrpt_reg_AraC-type_HTH"/>
</dbReference>
<keyword evidence="3" id="KW-0963">Cytoplasm</keyword>
<evidence type="ECO:0000259" key="12">
    <source>
        <dbReference type="PROSITE" id="PS50110"/>
    </source>
</evidence>
<feature type="domain" description="HTH araC/xylS-type" evidence="11">
    <location>
        <begin position="298"/>
        <end position="397"/>
    </location>
</feature>
<evidence type="ECO:0000259" key="11">
    <source>
        <dbReference type="PROSITE" id="PS01124"/>
    </source>
</evidence>
<keyword evidence="6" id="KW-0805">Transcription regulation</keyword>
<dbReference type="CDD" id="cd17536">
    <property type="entry name" value="REC_YesN-like"/>
    <property type="match status" value="1"/>
</dbReference>
<evidence type="ECO:0000256" key="10">
    <source>
        <dbReference type="PROSITE-ProRule" id="PRU00169"/>
    </source>
</evidence>
<dbReference type="PRINTS" id="PR00032">
    <property type="entry name" value="HTHARAC"/>
</dbReference>
<reference evidence="13 14" key="1">
    <citation type="submission" date="2017-11" db="EMBL/GenBank/DDBJ databases">
        <title>Understudied soil microbes with underappreciated capabilities: Untangling the Clostridium saccharolyticum group.</title>
        <authorList>
            <person name="Leschine S."/>
        </authorList>
    </citation>
    <scope>NUCLEOTIDE SEQUENCE [LARGE SCALE GENOMIC DNA]</scope>
    <source>
        <strain evidence="13 14">18A</strain>
    </source>
</reference>
<dbReference type="PROSITE" id="PS00041">
    <property type="entry name" value="HTH_ARAC_FAMILY_1"/>
    <property type="match status" value="1"/>
</dbReference>
<evidence type="ECO:0000313" key="13">
    <source>
        <dbReference type="EMBL" id="PJJ27726.1"/>
    </source>
</evidence>
<evidence type="ECO:0000256" key="8">
    <source>
        <dbReference type="ARBA" id="ARBA00023163"/>
    </source>
</evidence>
<dbReference type="RefSeq" id="WP_100304321.1">
    <property type="nucleotide sequence ID" value="NZ_PGET01000001.1"/>
</dbReference>
<dbReference type="InterPro" id="IPR051552">
    <property type="entry name" value="HptR"/>
</dbReference>
<dbReference type="GO" id="GO:0005737">
    <property type="term" value="C:cytoplasm"/>
    <property type="evidence" value="ECO:0007669"/>
    <property type="project" value="UniProtKB-SubCell"/>
</dbReference>
<evidence type="ECO:0000256" key="5">
    <source>
        <dbReference type="ARBA" id="ARBA00023012"/>
    </source>
</evidence>
<feature type="modified residue" description="4-aspartylphosphate" evidence="10">
    <location>
        <position position="55"/>
    </location>
</feature>
<organism evidence="13 14">
    <name type="scientific">[Clostridium] celerecrescens 18A</name>
    <dbReference type="NCBI Taxonomy" id="1286362"/>
    <lineage>
        <taxon>Bacteria</taxon>
        <taxon>Bacillati</taxon>
        <taxon>Bacillota</taxon>
        <taxon>Clostridia</taxon>
        <taxon>Lachnospirales</taxon>
        <taxon>Lachnospiraceae</taxon>
        <taxon>Lacrimispora</taxon>
    </lineage>
</organism>
<proteinExistence type="predicted"/>
<dbReference type="PROSITE" id="PS50110">
    <property type="entry name" value="RESPONSE_REGULATORY"/>
    <property type="match status" value="1"/>
</dbReference>
<dbReference type="GO" id="GO:0000160">
    <property type="term" value="P:phosphorelay signal transduction system"/>
    <property type="evidence" value="ECO:0007669"/>
    <property type="project" value="UniProtKB-KW"/>
</dbReference>